<evidence type="ECO:0000256" key="1">
    <source>
        <dbReference type="SAM" id="MobiDB-lite"/>
    </source>
</evidence>
<feature type="domain" description="PH" evidence="2">
    <location>
        <begin position="6"/>
        <end position="102"/>
    </location>
</feature>
<dbReference type="STRING" id="27342.A0A0H2S3Z7"/>
<feature type="region of interest" description="Disordered" evidence="1">
    <location>
        <begin position="152"/>
        <end position="175"/>
    </location>
</feature>
<dbReference type="Proteomes" id="UP000053477">
    <property type="component" value="Unassembled WGS sequence"/>
</dbReference>
<sequence>MENLGIVFSGFADVRGLSFPPRFVRQWLCLTDDKLLVCRDSSQISQPAFTATISELSHLERVPLRRFCLHIYAGFKRLHLSFSHQDDLEAWSDAINKLIHPVLLIGEPQNADEVDELTDLLTPLRTDSSEPKQGGFWDDVTLASPSLRLSEGSTLAEGSPFGPLPKPPEKNCESF</sequence>
<protein>
    <recommendedName>
        <fullName evidence="2">PH domain-containing protein</fullName>
    </recommendedName>
</protein>
<accession>A0A0H2S3Z7</accession>
<dbReference type="OrthoDB" id="248923at2759"/>
<evidence type="ECO:0000313" key="3">
    <source>
        <dbReference type="EMBL" id="KLO18709.1"/>
    </source>
</evidence>
<proteinExistence type="predicted"/>
<name>A0A0H2S3Z7_9AGAM</name>
<dbReference type="AlphaFoldDB" id="A0A0H2S3Z7"/>
<dbReference type="Pfam" id="PF00169">
    <property type="entry name" value="PH"/>
    <property type="match status" value="1"/>
</dbReference>
<dbReference type="EMBL" id="KQ085892">
    <property type="protein sequence ID" value="KLO18709.1"/>
    <property type="molecule type" value="Genomic_DNA"/>
</dbReference>
<dbReference type="InParanoid" id="A0A0H2S3Z7"/>
<dbReference type="SUPFAM" id="SSF50729">
    <property type="entry name" value="PH domain-like"/>
    <property type="match status" value="1"/>
</dbReference>
<evidence type="ECO:0000313" key="4">
    <source>
        <dbReference type="Proteomes" id="UP000053477"/>
    </source>
</evidence>
<reference evidence="3 4" key="1">
    <citation type="submission" date="2015-04" db="EMBL/GenBank/DDBJ databases">
        <title>Complete genome sequence of Schizopora paradoxa KUC8140, a cosmopolitan wood degrader in East Asia.</title>
        <authorList>
            <consortium name="DOE Joint Genome Institute"/>
            <person name="Min B."/>
            <person name="Park H."/>
            <person name="Jang Y."/>
            <person name="Kim J.-J."/>
            <person name="Kim K.H."/>
            <person name="Pangilinan J."/>
            <person name="Lipzen A."/>
            <person name="Riley R."/>
            <person name="Grigoriev I.V."/>
            <person name="Spatafora J.W."/>
            <person name="Choi I.-G."/>
        </authorList>
    </citation>
    <scope>NUCLEOTIDE SEQUENCE [LARGE SCALE GENOMIC DNA]</scope>
    <source>
        <strain evidence="3 4">KUC8140</strain>
    </source>
</reference>
<evidence type="ECO:0000259" key="2">
    <source>
        <dbReference type="SMART" id="SM00233"/>
    </source>
</evidence>
<organism evidence="3 4">
    <name type="scientific">Schizopora paradoxa</name>
    <dbReference type="NCBI Taxonomy" id="27342"/>
    <lineage>
        <taxon>Eukaryota</taxon>
        <taxon>Fungi</taxon>
        <taxon>Dikarya</taxon>
        <taxon>Basidiomycota</taxon>
        <taxon>Agaricomycotina</taxon>
        <taxon>Agaricomycetes</taxon>
        <taxon>Hymenochaetales</taxon>
        <taxon>Schizoporaceae</taxon>
        <taxon>Schizopora</taxon>
    </lineage>
</organism>
<keyword evidence="4" id="KW-1185">Reference proteome</keyword>
<dbReference type="Gene3D" id="2.30.29.30">
    <property type="entry name" value="Pleckstrin-homology domain (PH domain)/Phosphotyrosine-binding domain (PTB)"/>
    <property type="match status" value="1"/>
</dbReference>
<dbReference type="InterPro" id="IPR011993">
    <property type="entry name" value="PH-like_dom_sf"/>
</dbReference>
<dbReference type="InterPro" id="IPR001849">
    <property type="entry name" value="PH_domain"/>
</dbReference>
<gene>
    <name evidence="3" type="ORF">SCHPADRAFT_935970</name>
</gene>
<dbReference type="SMART" id="SM00233">
    <property type="entry name" value="PH"/>
    <property type="match status" value="1"/>
</dbReference>